<dbReference type="SUPFAM" id="SSF47459">
    <property type="entry name" value="HLH, helix-loop-helix DNA-binding domain"/>
    <property type="match status" value="1"/>
</dbReference>
<dbReference type="AlphaFoldDB" id="A0A2V0NPX0"/>
<feature type="compositionally biased region" description="Low complexity" evidence="2">
    <location>
        <begin position="242"/>
        <end position="286"/>
    </location>
</feature>
<dbReference type="PANTHER" id="PTHR46133:SF15">
    <property type="entry name" value="BHLH TRANSCRIPTION FACTOR"/>
    <property type="match status" value="1"/>
</dbReference>
<dbReference type="Gene3D" id="4.10.280.10">
    <property type="entry name" value="Helix-loop-helix DNA-binding domain"/>
    <property type="match status" value="1"/>
</dbReference>
<dbReference type="OrthoDB" id="515493at2759"/>
<feature type="compositionally biased region" description="Acidic residues" evidence="2">
    <location>
        <begin position="64"/>
        <end position="75"/>
    </location>
</feature>
<dbReference type="GO" id="GO:0003700">
    <property type="term" value="F:DNA-binding transcription factor activity"/>
    <property type="evidence" value="ECO:0007669"/>
    <property type="project" value="InterPro"/>
</dbReference>
<dbReference type="InParanoid" id="A0A2V0NPX0"/>
<proteinExistence type="predicted"/>
<evidence type="ECO:0000313" key="4">
    <source>
        <dbReference type="EMBL" id="GBF89688.1"/>
    </source>
</evidence>
<protein>
    <submittedName>
        <fullName evidence="4">Transcription factor-like</fullName>
    </submittedName>
</protein>
<keyword evidence="1" id="KW-0175">Coiled coil</keyword>
<dbReference type="EMBL" id="BDRX01000012">
    <property type="protein sequence ID" value="GBF89688.1"/>
    <property type="molecule type" value="Genomic_DNA"/>
</dbReference>
<dbReference type="Proteomes" id="UP000247498">
    <property type="component" value="Unassembled WGS sequence"/>
</dbReference>
<feature type="compositionally biased region" description="Basic and acidic residues" evidence="2">
    <location>
        <begin position="89"/>
        <end position="99"/>
    </location>
</feature>
<evidence type="ECO:0000313" key="5">
    <source>
        <dbReference type="Proteomes" id="UP000247498"/>
    </source>
</evidence>
<dbReference type="PROSITE" id="PS50888">
    <property type="entry name" value="BHLH"/>
    <property type="match status" value="1"/>
</dbReference>
<gene>
    <name evidence="4" type="ORF">Rsub_02858</name>
</gene>
<organism evidence="4 5">
    <name type="scientific">Raphidocelis subcapitata</name>
    <dbReference type="NCBI Taxonomy" id="307507"/>
    <lineage>
        <taxon>Eukaryota</taxon>
        <taxon>Viridiplantae</taxon>
        <taxon>Chlorophyta</taxon>
        <taxon>core chlorophytes</taxon>
        <taxon>Chlorophyceae</taxon>
        <taxon>CS clade</taxon>
        <taxon>Sphaeropleales</taxon>
        <taxon>Selenastraceae</taxon>
        <taxon>Raphidocelis</taxon>
    </lineage>
</organism>
<feature type="coiled-coil region" evidence="1">
    <location>
        <begin position="137"/>
        <end position="167"/>
    </location>
</feature>
<evidence type="ECO:0000256" key="1">
    <source>
        <dbReference type="SAM" id="Coils"/>
    </source>
</evidence>
<sequence>MEAAPGAADAGDLHAAYYGFLAETEDLGAAVAALAQEDLDAAALAGASTSTGKGRKRVKQLADVESEELSDEEDDKGGKGKRPGGRAPEAARTKANRERMRREKINEKFIELAQLVEPNKDPKTDRLTVLCEAIRTVQQFQVENHQLKQLNKFLEEKAAALERERAQSMFFQMQGSMMAGGMVMQPQPGMLMAGGGMGGGMGAMGGGMMAGAPGMMAAQQQQQQQQPAHLQAMARVQSCGALQQQQPLDPQQQHQQQQLDQQQPIQHQQLDQQQPNHHHQQQQQQQSMGGFAASEIKAGAPAGAMMAPQAGGMAFFGSMVPPTMLDANQDSLLRPPAA</sequence>
<feature type="domain" description="BHLH" evidence="3">
    <location>
        <begin position="89"/>
        <end position="140"/>
    </location>
</feature>
<accession>A0A2V0NPX0</accession>
<dbReference type="STRING" id="307507.A0A2V0NPX0"/>
<reference evidence="4 5" key="1">
    <citation type="journal article" date="2018" name="Sci. Rep.">
        <title>Raphidocelis subcapitata (=Pseudokirchneriella subcapitata) provides an insight into genome evolution and environmental adaptations in the Sphaeropleales.</title>
        <authorList>
            <person name="Suzuki S."/>
            <person name="Yamaguchi H."/>
            <person name="Nakajima N."/>
            <person name="Kawachi M."/>
        </authorList>
    </citation>
    <scope>NUCLEOTIDE SEQUENCE [LARGE SCALE GENOMIC DNA]</scope>
    <source>
        <strain evidence="4 5">NIES-35</strain>
    </source>
</reference>
<dbReference type="InterPro" id="IPR036638">
    <property type="entry name" value="HLH_DNA-bd_sf"/>
</dbReference>
<keyword evidence="5" id="KW-1185">Reference proteome</keyword>
<feature type="region of interest" description="Disordered" evidence="2">
    <location>
        <begin position="46"/>
        <end position="99"/>
    </location>
</feature>
<dbReference type="GO" id="GO:0006879">
    <property type="term" value="P:intracellular iron ion homeostasis"/>
    <property type="evidence" value="ECO:0007669"/>
    <property type="project" value="InterPro"/>
</dbReference>
<dbReference type="GO" id="GO:0046983">
    <property type="term" value="F:protein dimerization activity"/>
    <property type="evidence" value="ECO:0007669"/>
    <property type="project" value="InterPro"/>
</dbReference>
<dbReference type="InterPro" id="IPR011598">
    <property type="entry name" value="bHLH_dom"/>
</dbReference>
<name>A0A2V0NPX0_9CHLO</name>
<dbReference type="InterPro" id="IPR044818">
    <property type="entry name" value="ILR3-like"/>
</dbReference>
<dbReference type="PANTHER" id="PTHR46133">
    <property type="entry name" value="BHLH TRANSCRIPTION FACTOR"/>
    <property type="match status" value="1"/>
</dbReference>
<dbReference type="SMART" id="SM00353">
    <property type="entry name" value="HLH"/>
    <property type="match status" value="1"/>
</dbReference>
<evidence type="ECO:0000259" key="3">
    <source>
        <dbReference type="PROSITE" id="PS50888"/>
    </source>
</evidence>
<dbReference type="Pfam" id="PF00010">
    <property type="entry name" value="HLH"/>
    <property type="match status" value="1"/>
</dbReference>
<feature type="region of interest" description="Disordered" evidence="2">
    <location>
        <begin position="241"/>
        <end position="291"/>
    </location>
</feature>
<comment type="caution">
    <text evidence="4">The sequence shown here is derived from an EMBL/GenBank/DDBJ whole genome shotgun (WGS) entry which is preliminary data.</text>
</comment>
<evidence type="ECO:0000256" key="2">
    <source>
        <dbReference type="SAM" id="MobiDB-lite"/>
    </source>
</evidence>